<dbReference type="GO" id="GO:0003697">
    <property type="term" value="F:single-stranded DNA binding"/>
    <property type="evidence" value="ECO:0007669"/>
    <property type="project" value="TreeGrafter"/>
</dbReference>
<dbReference type="PROSITE" id="PS50126">
    <property type="entry name" value="S1"/>
    <property type="match status" value="1"/>
</dbReference>
<dbReference type="Gene3D" id="3.30.1490.120">
    <property type="entry name" value="RNA polymerase Rpb7-like, N-terminal domain"/>
    <property type="match status" value="1"/>
</dbReference>
<protein>
    <recommendedName>
        <fullName evidence="6">DNA-directed RNA polymerase subunit</fullName>
    </recommendedName>
</protein>
<accession>U4L7C6</accession>
<dbReference type="GO" id="GO:0006367">
    <property type="term" value="P:transcription initiation at RNA polymerase II promoter"/>
    <property type="evidence" value="ECO:0007669"/>
    <property type="project" value="TreeGrafter"/>
</dbReference>
<dbReference type="PANTHER" id="PTHR12709">
    <property type="entry name" value="DNA-DIRECTED RNA POLYMERASE II, III"/>
    <property type="match status" value="1"/>
</dbReference>
<sequence length="164" mass="18318">MFFVRELEKTITLHPSYFGPNMREYLIHKLHDDVEGSCTGQYFIICVVDHEQITLGKIIPGRGDAEFTIHYKAIVYRPFRGETVDAVVTSVNKMGFFAEVGALQCFVSKQAIPSEIPFDESANPPQYSDGADQVIAKGAHVRMKLVGIRSDVGKMYATASIKEQ</sequence>
<evidence type="ECO:0000313" key="8">
    <source>
        <dbReference type="EMBL" id="CCX08604.1"/>
    </source>
</evidence>
<dbReference type="CDD" id="cd04329">
    <property type="entry name" value="RNAP_II_Rpb7_N"/>
    <property type="match status" value="1"/>
</dbReference>
<dbReference type="InterPro" id="IPR045113">
    <property type="entry name" value="Rpb7-like"/>
</dbReference>
<dbReference type="GO" id="GO:0045948">
    <property type="term" value="P:positive regulation of translational initiation"/>
    <property type="evidence" value="ECO:0007669"/>
    <property type="project" value="TreeGrafter"/>
</dbReference>
<dbReference type="FunFam" id="2.40.50.140:FF:000043">
    <property type="entry name" value="DNA-directed RNA polymerase II subunit RPB7"/>
    <property type="match status" value="1"/>
</dbReference>
<dbReference type="OMA" id="TMRQPGL"/>
<keyword evidence="9" id="KW-1185">Reference proteome</keyword>
<evidence type="ECO:0000256" key="2">
    <source>
        <dbReference type="ARBA" id="ARBA00009307"/>
    </source>
</evidence>
<evidence type="ECO:0000256" key="1">
    <source>
        <dbReference type="ARBA" id="ARBA00004123"/>
    </source>
</evidence>
<evidence type="ECO:0000313" key="9">
    <source>
        <dbReference type="Proteomes" id="UP000018144"/>
    </source>
</evidence>
<organism evidence="8 9">
    <name type="scientific">Pyronema omphalodes (strain CBS 100304)</name>
    <name type="common">Pyronema confluens</name>
    <dbReference type="NCBI Taxonomy" id="1076935"/>
    <lineage>
        <taxon>Eukaryota</taxon>
        <taxon>Fungi</taxon>
        <taxon>Dikarya</taxon>
        <taxon>Ascomycota</taxon>
        <taxon>Pezizomycotina</taxon>
        <taxon>Pezizomycetes</taxon>
        <taxon>Pezizales</taxon>
        <taxon>Pyronemataceae</taxon>
        <taxon>Pyronema</taxon>
    </lineage>
</organism>
<proteinExistence type="inferred from homology"/>
<keyword evidence="5 6" id="KW-0539">Nucleus</keyword>
<comment type="subcellular location">
    <subcellularLocation>
        <location evidence="1 6">Nucleus</location>
    </subcellularLocation>
</comment>
<evidence type="ECO:0000256" key="6">
    <source>
        <dbReference type="RuleBase" id="RU369086"/>
    </source>
</evidence>
<dbReference type="Pfam" id="PF03876">
    <property type="entry name" value="SHS2_Rpb7-N"/>
    <property type="match status" value="1"/>
</dbReference>
<name>U4L7C6_PYROM</name>
<gene>
    <name evidence="8" type="ORF">PCON_08197</name>
</gene>
<dbReference type="SUPFAM" id="SSF88798">
    <property type="entry name" value="N-terminal, heterodimerisation domain of RBP7 (RpoE)"/>
    <property type="match status" value="1"/>
</dbReference>
<dbReference type="Proteomes" id="UP000018144">
    <property type="component" value="Unassembled WGS sequence"/>
</dbReference>
<reference evidence="8 9" key="1">
    <citation type="journal article" date="2013" name="PLoS Genet.">
        <title>The genome and development-dependent transcriptomes of Pyronema confluens: a window into fungal evolution.</title>
        <authorList>
            <person name="Traeger S."/>
            <person name="Altegoer F."/>
            <person name="Freitag M."/>
            <person name="Gabaldon T."/>
            <person name="Kempken F."/>
            <person name="Kumar A."/>
            <person name="Marcet-Houben M."/>
            <person name="Poggeler S."/>
            <person name="Stajich J.E."/>
            <person name="Nowrousian M."/>
        </authorList>
    </citation>
    <scope>NUCLEOTIDE SEQUENCE [LARGE SCALE GENOMIC DNA]</scope>
    <source>
        <strain evidence="9">CBS 100304</strain>
        <tissue evidence="8">Vegetative mycelium</tissue>
    </source>
</reference>
<feature type="domain" description="S1 motif" evidence="7">
    <location>
        <begin position="81"/>
        <end position="162"/>
    </location>
</feature>
<dbReference type="AlphaFoldDB" id="U4L7C6"/>
<dbReference type="GO" id="GO:0005665">
    <property type="term" value="C:RNA polymerase II, core complex"/>
    <property type="evidence" value="ECO:0007669"/>
    <property type="project" value="TreeGrafter"/>
</dbReference>
<dbReference type="Gene3D" id="2.40.50.140">
    <property type="entry name" value="Nucleic acid-binding proteins"/>
    <property type="match status" value="1"/>
</dbReference>
<dbReference type="Pfam" id="PF00575">
    <property type="entry name" value="S1"/>
    <property type="match status" value="1"/>
</dbReference>
<evidence type="ECO:0000256" key="5">
    <source>
        <dbReference type="ARBA" id="ARBA00023242"/>
    </source>
</evidence>
<dbReference type="GO" id="GO:0003727">
    <property type="term" value="F:single-stranded RNA binding"/>
    <property type="evidence" value="ECO:0007669"/>
    <property type="project" value="TreeGrafter"/>
</dbReference>
<dbReference type="PANTHER" id="PTHR12709:SF4">
    <property type="entry name" value="DNA-DIRECTED RNA POLYMERASE II SUBUNIT RPB7"/>
    <property type="match status" value="1"/>
</dbReference>
<dbReference type="InterPro" id="IPR036898">
    <property type="entry name" value="RNA_pol_Rpb7-like_N_sf"/>
</dbReference>
<dbReference type="GO" id="GO:0000932">
    <property type="term" value="C:P-body"/>
    <property type="evidence" value="ECO:0007669"/>
    <property type="project" value="TreeGrafter"/>
</dbReference>
<dbReference type="InterPro" id="IPR005576">
    <property type="entry name" value="Rpb7-like_N"/>
</dbReference>
<keyword evidence="3 6" id="KW-0240">DNA-directed RNA polymerase</keyword>
<dbReference type="OrthoDB" id="1162399at2759"/>
<dbReference type="SUPFAM" id="SSF50249">
    <property type="entry name" value="Nucleic acid-binding proteins"/>
    <property type="match status" value="1"/>
</dbReference>
<evidence type="ECO:0000259" key="7">
    <source>
        <dbReference type="PROSITE" id="PS50126"/>
    </source>
</evidence>
<evidence type="ECO:0000256" key="3">
    <source>
        <dbReference type="ARBA" id="ARBA00022478"/>
    </source>
</evidence>
<dbReference type="InterPro" id="IPR012340">
    <property type="entry name" value="NA-bd_OB-fold"/>
</dbReference>
<evidence type="ECO:0000256" key="4">
    <source>
        <dbReference type="ARBA" id="ARBA00023163"/>
    </source>
</evidence>
<comment type="function">
    <text evidence="6">DNA-dependent RNA polymerase which catalyzes the transcription of DNA into RNA using the four ribonucleoside triphosphates as substrates.</text>
</comment>
<dbReference type="EMBL" id="HF935423">
    <property type="protein sequence ID" value="CCX08604.1"/>
    <property type="molecule type" value="Genomic_DNA"/>
</dbReference>
<dbReference type="GO" id="GO:0060213">
    <property type="term" value="P:positive regulation of nuclear-transcribed mRNA poly(A) tail shortening"/>
    <property type="evidence" value="ECO:0007669"/>
    <property type="project" value="TreeGrafter"/>
</dbReference>
<dbReference type="GO" id="GO:0031369">
    <property type="term" value="F:translation initiation factor binding"/>
    <property type="evidence" value="ECO:0007669"/>
    <property type="project" value="TreeGrafter"/>
</dbReference>
<dbReference type="STRING" id="1076935.U4L7C6"/>
<dbReference type="InterPro" id="IPR003029">
    <property type="entry name" value="S1_domain"/>
</dbReference>
<dbReference type="FunFam" id="3.30.1490.120:FF:000001">
    <property type="entry name" value="DNA-directed RNA polymerase II subunit RPB7"/>
    <property type="match status" value="1"/>
</dbReference>
<comment type="similarity">
    <text evidence="2">Belongs to the eukaryotic RPB7/RPC8 RNA polymerase subunit family.</text>
</comment>
<keyword evidence="4 6" id="KW-0804">Transcription</keyword>
<dbReference type="CDD" id="cd04462">
    <property type="entry name" value="S1_RNAPII_Rpb7"/>
    <property type="match status" value="1"/>
</dbReference>
<dbReference type="eggNOG" id="KOG3298">
    <property type="taxonomic scope" value="Eukaryota"/>
</dbReference>